<dbReference type="Proteomes" id="UP000545037">
    <property type="component" value="Unassembled WGS sequence"/>
</dbReference>
<gene>
    <name evidence="3" type="ORF">GGR13_002077</name>
</gene>
<dbReference type="RefSeq" id="WP_183213437.1">
    <property type="nucleotide sequence ID" value="NZ_JACHOR010000003.1"/>
</dbReference>
<feature type="signal peptide" evidence="2">
    <location>
        <begin position="1"/>
        <end position="30"/>
    </location>
</feature>
<sequence>MNSSLVRRGLSMAALAAAMILASCESGPSAAEIEAQRLAAEAAAAAARKPPAIALNDSVAQAASIYVTFMRDTAQMRGGFTSAEAIQEALRKGTAYDPAQLSRGMIAYASIIALQSPEFVAGVGQYGINPTQRQQMIAAITADPAYAAVLPGAEHAAGLIIATLARDITALTDAAESIEADAYTIQERNDPRRAWAVAHIADRNSRLQDAKTNSAGTMLPSAAEAAALFAAANSGAGLNIEAPTRRPPYTPAIANALAIAALAALGAAGDEARVNTDALQTDSSTEFCLNISKLNLYQCLAASRPSYEDMFCVGRHVVRDLASCTQGSAIVIPTGFVSDPVTSARTPAITPTPIASPAPVPTPVQSSTTSSLNSGAPYQPN</sequence>
<evidence type="ECO:0000313" key="3">
    <source>
        <dbReference type="EMBL" id="MBB5746473.1"/>
    </source>
</evidence>
<evidence type="ECO:0000256" key="2">
    <source>
        <dbReference type="SAM" id="SignalP"/>
    </source>
</evidence>
<accession>A0A7W9FGB7</accession>
<name>A0A7W9FGB7_9CAUL</name>
<keyword evidence="4" id="KW-1185">Reference proteome</keyword>
<evidence type="ECO:0000313" key="4">
    <source>
        <dbReference type="Proteomes" id="UP000545037"/>
    </source>
</evidence>
<comment type="caution">
    <text evidence="3">The sequence shown here is derived from an EMBL/GenBank/DDBJ whole genome shotgun (WGS) entry which is preliminary data.</text>
</comment>
<dbReference type="PROSITE" id="PS51257">
    <property type="entry name" value="PROKAR_LIPOPROTEIN"/>
    <property type="match status" value="1"/>
</dbReference>
<dbReference type="AlphaFoldDB" id="A0A7W9FGB7"/>
<protein>
    <recommendedName>
        <fullName evidence="5">Lipoprotein</fullName>
    </recommendedName>
</protein>
<proteinExistence type="predicted"/>
<feature type="region of interest" description="Disordered" evidence="1">
    <location>
        <begin position="348"/>
        <end position="381"/>
    </location>
</feature>
<evidence type="ECO:0008006" key="5">
    <source>
        <dbReference type="Google" id="ProtNLM"/>
    </source>
</evidence>
<feature type="chain" id="PRO_5031197326" description="Lipoprotein" evidence="2">
    <location>
        <begin position="31"/>
        <end position="381"/>
    </location>
</feature>
<feature type="compositionally biased region" description="Polar residues" evidence="1">
    <location>
        <begin position="372"/>
        <end position="381"/>
    </location>
</feature>
<keyword evidence="2" id="KW-0732">Signal</keyword>
<dbReference type="EMBL" id="JACHOR010000003">
    <property type="protein sequence ID" value="MBB5746473.1"/>
    <property type="molecule type" value="Genomic_DNA"/>
</dbReference>
<reference evidence="3 4" key="1">
    <citation type="submission" date="2020-08" db="EMBL/GenBank/DDBJ databases">
        <title>Genomic Encyclopedia of Type Strains, Phase IV (KMG-IV): sequencing the most valuable type-strain genomes for metagenomic binning, comparative biology and taxonomic classification.</title>
        <authorList>
            <person name="Goeker M."/>
        </authorList>
    </citation>
    <scope>NUCLEOTIDE SEQUENCE [LARGE SCALE GENOMIC DNA]</scope>
    <source>
        <strain evidence="3 4">DSM 4737</strain>
    </source>
</reference>
<evidence type="ECO:0000256" key="1">
    <source>
        <dbReference type="SAM" id="MobiDB-lite"/>
    </source>
</evidence>
<organism evidence="3 4">
    <name type="scientific">Brevundimonas variabilis</name>
    <dbReference type="NCBI Taxonomy" id="74312"/>
    <lineage>
        <taxon>Bacteria</taxon>
        <taxon>Pseudomonadati</taxon>
        <taxon>Pseudomonadota</taxon>
        <taxon>Alphaproteobacteria</taxon>
        <taxon>Caulobacterales</taxon>
        <taxon>Caulobacteraceae</taxon>
        <taxon>Brevundimonas</taxon>
    </lineage>
</organism>